<evidence type="ECO:0000256" key="7">
    <source>
        <dbReference type="SAM" id="Phobius"/>
    </source>
</evidence>
<keyword evidence="2 7" id="KW-0812">Transmembrane</keyword>
<evidence type="ECO:0000256" key="5">
    <source>
        <dbReference type="ARBA" id="ARBA00023136"/>
    </source>
</evidence>
<proteinExistence type="predicted"/>
<dbReference type="GO" id="GO:0070072">
    <property type="term" value="P:vacuolar proton-transporting V-type ATPase complex assembly"/>
    <property type="evidence" value="ECO:0007669"/>
    <property type="project" value="InterPro"/>
</dbReference>
<dbReference type="OrthoDB" id="19981at2759"/>
<keyword evidence="4 7" id="KW-1133">Transmembrane helix</keyword>
<comment type="subcellular location">
    <subcellularLocation>
        <location evidence="1">Endoplasmic reticulum membrane</location>
        <topology evidence="1">Multi-pass membrane protein</topology>
    </subcellularLocation>
</comment>
<evidence type="ECO:0000256" key="6">
    <source>
        <dbReference type="SAM" id="MobiDB-lite"/>
    </source>
</evidence>
<keyword evidence="5 7" id="KW-0472">Membrane</keyword>
<protein>
    <submittedName>
        <fullName evidence="8">Uncharacterized protein</fullName>
    </submittedName>
</protein>
<dbReference type="InterPro" id="IPR021013">
    <property type="entry name" value="ATPase_Vma12"/>
</dbReference>
<dbReference type="Proteomes" id="UP000193944">
    <property type="component" value="Unassembled WGS sequence"/>
</dbReference>
<evidence type="ECO:0000256" key="4">
    <source>
        <dbReference type="ARBA" id="ARBA00022989"/>
    </source>
</evidence>
<dbReference type="PANTHER" id="PTHR31394:SF1">
    <property type="entry name" value="TRANSMEMBRANE PROTEIN 199"/>
    <property type="match status" value="1"/>
</dbReference>
<feature type="region of interest" description="Disordered" evidence="6">
    <location>
        <begin position="231"/>
        <end position="254"/>
    </location>
</feature>
<accession>A0A1Y1XA27</accession>
<dbReference type="AlphaFoldDB" id="A0A1Y1XA27"/>
<feature type="transmembrane region" description="Helical" evidence="7">
    <location>
        <begin position="142"/>
        <end position="160"/>
    </location>
</feature>
<evidence type="ECO:0000313" key="8">
    <source>
        <dbReference type="EMBL" id="ORX82602.1"/>
    </source>
</evidence>
<dbReference type="Pfam" id="PF11712">
    <property type="entry name" value="Vma12"/>
    <property type="match status" value="1"/>
</dbReference>
<keyword evidence="9" id="KW-1185">Reference proteome</keyword>
<organism evidence="8 9">
    <name type="scientific">Anaeromyces robustus</name>
    <dbReference type="NCBI Taxonomy" id="1754192"/>
    <lineage>
        <taxon>Eukaryota</taxon>
        <taxon>Fungi</taxon>
        <taxon>Fungi incertae sedis</taxon>
        <taxon>Chytridiomycota</taxon>
        <taxon>Chytridiomycota incertae sedis</taxon>
        <taxon>Neocallimastigomycetes</taxon>
        <taxon>Neocallimastigales</taxon>
        <taxon>Neocallimastigaceae</taxon>
        <taxon>Anaeromyces</taxon>
    </lineage>
</organism>
<dbReference type="GO" id="GO:0005789">
    <property type="term" value="C:endoplasmic reticulum membrane"/>
    <property type="evidence" value="ECO:0007669"/>
    <property type="project" value="UniProtKB-SubCell"/>
</dbReference>
<dbReference type="PANTHER" id="PTHR31394">
    <property type="entry name" value="TRANSMEMBRANE PROTEIN 199"/>
    <property type="match status" value="1"/>
</dbReference>
<evidence type="ECO:0000256" key="2">
    <source>
        <dbReference type="ARBA" id="ARBA00022692"/>
    </source>
</evidence>
<evidence type="ECO:0000256" key="1">
    <source>
        <dbReference type="ARBA" id="ARBA00004477"/>
    </source>
</evidence>
<reference evidence="8 9" key="1">
    <citation type="submission" date="2016-08" db="EMBL/GenBank/DDBJ databases">
        <title>A Parts List for Fungal Cellulosomes Revealed by Comparative Genomics.</title>
        <authorList>
            <consortium name="DOE Joint Genome Institute"/>
            <person name="Haitjema C.H."/>
            <person name="Gilmore S.P."/>
            <person name="Henske J.K."/>
            <person name="Solomon K.V."/>
            <person name="De Groot R."/>
            <person name="Kuo A."/>
            <person name="Mondo S.J."/>
            <person name="Salamov A.A."/>
            <person name="Labutti K."/>
            <person name="Zhao Z."/>
            <person name="Chiniquy J."/>
            <person name="Barry K."/>
            <person name="Brewer H.M."/>
            <person name="Purvine S.O."/>
            <person name="Wright A.T."/>
            <person name="Boxma B."/>
            <person name="Van Alen T."/>
            <person name="Hackstein J.H."/>
            <person name="Baker S.E."/>
            <person name="Grigoriev I.V."/>
            <person name="O'Malley M.A."/>
        </authorList>
    </citation>
    <scope>NUCLEOTIDE SEQUENCE [LARGE SCALE GENOMIC DNA]</scope>
    <source>
        <strain evidence="8 9">S4</strain>
    </source>
</reference>
<evidence type="ECO:0000313" key="9">
    <source>
        <dbReference type="Proteomes" id="UP000193944"/>
    </source>
</evidence>
<keyword evidence="3" id="KW-0256">Endoplasmic reticulum</keyword>
<evidence type="ECO:0000256" key="3">
    <source>
        <dbReference type="ARBA" id="ARBA00022824"/>
    </source>
</evidence>
<reference evidence="8 9" key="2">
    <citation type="submission" date="2016-08" db="EMBL/GenBank/DDBJ databases">
        <title>Pervasive Adenine N6-methylation of Active Genes in Fungi.</title>
        <authorList>
            <consortium name="DOE Joint Genome Institute"/>
            <person name="Mondo S.J."/>
            <person name="Dannebaum R.O."/>
            <person name="Kuo R.C."/>
            <person name="Labutti K."/>
            <person name="Haridas S."/>
            <person name="Kuo A."/>
            <person name="Salamov A."/>
            <person name="Ahrendt S.R."/>
            <person name="Lipzen A."/>
            <person name="Sullivan W."/>
            <person name="Andreopoulos W.B."/>
            <person name="Clum A."/>
            <person name="Lindquist E."/>
            <person name="Daum C."/>
            <person name="Ramamoorthy G.K."/>
            <person name="Gryganskyi A."/>
            <person name="Culley D."/>
            <person name="Magnuson J.K."/>
            <person name="James T.Y."/>
            <person name="O'Malley M.A."/>
            <person name="Stajich J.E."/>
            <person name="Spatafora J.W."/>
            <person name="Visel A."/>
            <person name="Grigoriev I.V."/>
        </authorList>
    </citation>
    <scope>NUCLEOTIDE SEQUENCE [LARGE SCALE GENOMIC DNA]</scope>
    <source>
        <strain evidence="8 9">S4</strain>
    </source>
</reference>
<gene>
    <name evidence="8" type="ORF">BCR32DRAFT_292540</name>
</gene>
<name>A0A1Y1XA27_9FUNG</name>
<dbReference type="EMBL" id="MCFG01000091">
    <property type="protein sequence ID" value="ORX82602.1"/>
    <property type="molecule type" value="Genomic_DNA"/>
</dbReference>
<sequence>MVNYQLNANIKNAMEVMFKECDIAEDRITELKSYIPKEEIENEIYPIPHRIIKEISDNLLKKYPDEDGNKYRFNSLIKSSKMILLSPKPRVKSPELLKILENIKREQENKEYLKLTKDTFGDKEEEEGFGAIANVAKKQITLIFNFGLSIAAGFTAGYVLGGQMSSDVGKRVLLGFLVATIIGVAEGWFMMKDFLLLEKNEDNMEEMYAKMQLDPPIEKMGGPEMPVIPQIKNSKKIQKKDNKKTLENENNWYQ</sequence>
<feature type="transmembrane region" description="Helical" evidence="7">
    <location>
        <begin position="172"/>
        <end position="191"/>
    </location>
</feature>
<comment type="caution">
    <text evidence="8">The sequence shown here is derived from an EMBL/GenBank/DDBJ whole genome shotgun (WGS) entry which is preliminary data.</text>
</comment>